<dbReference type="Pfam" id="PF17921">
    <property type="entry name" value="Integrase_H2C2"/>
    <property type="match status" value="2"/>
</dbReference>
<feature type="domain" description="C2H2-type" evidence="7">
    <location>
        <begin position="1348"/>
        <end position="1375"/>
    </location>
</feature>
<dbReference type="Proteomes" id="UP001164746">
    <property type="component" value="Chromosome 12"/>
</dbReference>
<dbReference type="PANTHER" id="PTHR24379:SF121">
    <property type="entry name" value="C2H2-TYPE DOMAIN-CONTAINING PROTEIN"/>
    <property type="match status" value="1"/>
</dbReference>
<feature type="region of interest" description="Disordered" evidence="6">
    <location>
        <begin position="611"/>
        <end position="634"/>
    </location>
</feature>
<evidence type="ECO:0000313" key="8">
    <source>
        <dbReference type="EMBL" id="WAR21854.1"/>
    </source>
</evidence>
<feature type="region of interest" description="Disordered" evidence="6">
    <location>
        <begin position="1224"/>
        <end position="1269"/>
    </location>
</feature>
<evidence type="ECO:0000259" key="7">
    <source>
        <dbReference type="PROSITE" id="PS50157"/>
    </source>
</evidence>
<keyword evidence="9" id="KW-1185">Reference proteome</keyword>
<feature type="compositionally biased region" description="Basic residues" evidence="6">
    <location>
        <begin position="1115"/>
        <end position="1125"/>
    </location>
</feature>
<dbReference type="PROSITE" id="PS50157">
    <property type="entry name" value="ZINC_FINGER_C2H2_2"/>
    <property type="match status" value="1"/>
</dbReference>
<evidence type="ECO:0000313" key="9">
    <source>
        <dbReference type="Proteomes" id="UP001164746"/>
    </source>
</evidence>
<evidence type="ECO:0000256" key="4">
    <source>
        <dbReference type="ARBA" id="ARBA00022833"/>
    </source>
</evidence>
<reference evidence="8" key="1">
    <citation type="submission" date="2022-11" db="EMBL/GenBank/DDBJ databases">
        <title>Centuries of genome instability and evolution in soft-shell clam transmissible cancer (bioRxiv).</title>
        <authorList>
            <person name="Hart S.F.M."/>
            <person name="Yonemitsu M.A."/>
            <person name="Giersch R.M."/>
            <person name="Beal B.F."/>
            <person name="Arriagada G."/>
            <person name="Davis B.W."/>
            <person name="Ostrander E.A."/>
            <person name="Goff S.P."/>
            <person name="Metzger M.J."/>
        </authorList>
    </citation>
    <scope>NUCLEOTIDE SEQUENCE</scope>
    <source>
        <strain evidence="8">MELC-2E11</strain>
        <tissue evidence="8">Siphon/mantle</tissue>
    </source>
</reference>
<dbReference type="PROSITE" id="PS00028">
    <property type="entry name" value="ZINC_FINGER_C2H2_1"/>
    <property type="match status" value="1"/>
</dbReference>
<proteinExistence type="predicted"/>
<keyword evidence="2" id="KW-0677">Repeat</keyword>
<dbReference type="InterPro" id="IPR036236">
    <property type="entry name" value="Znf_C2H2_sf"/>
</dbReference>
<dbReference type="SUPFAM" id="SSF57667">
    <property type="entry name" value="beta-beta-alpha zinc fingers"/>
    <property type="match status" value="1"/>
</dbReference>
<keyword evidence="4" id="KW-0862">Zinc</keyword>
<accession>A0ABY7FKI3</accession>
<dbReference type="SMART" id="SM00355">
    <property type="entry name" value="ZnF_C2H2"/>
    <property type="match status" value="3"/>
</dbReference>
<dbReference type="EMBL" id="CP111023">
    <property type="protein sequence ID" value="WAR21854.1"/>
    <property type="molecule type" value="Genomic_DNA"/>
</dbReference>
<dbReference type="Gene3D" id="1.10.340.70">
    <property type="match status" value="2"/>
</dbReference>
<keyword evidence="1" id="KW-0479">Metal-binding</keyword>
<evidence type="ECO:0000256" key="6">
    <source>
        <dbReference type="SAM" id="MobiDB-lite"/>
    </source>
</evidence>
<feature type="region of interest" description="Disordered" evidence="6">
    <location>
        <begin position="1086"/>
        <end position="1134"/>
    </location>
</feature>
<evidence type="ECO:0000256" key="2">
    <source>
        <dbReference type="ARBA" id="ARBA00022737"/>
    </source>
</evidence>
<keyword evidence="3 5" id="KW-0863">Zinc-finger</keyword>
<feature type="region of interest" description="Disordered" evidence="6">
    <location>
        <begin position="970"/>
        <end position="989"/>
    </location>
</feature>
<protein>
    <submittedName>
        <fullName evidence="8">ZN653-like protein</fullName>
    </submittedName>
</protein>
<dbReference type="InterPro" id="IPR041588">
    <property type="entry name" value="Integrase_H2C2"/>
</dbReference>
<evidence type="ECO:0000256" key="5">
    <source>
        <dbReference type="PROSITE-ProRule" id="PRU00042"/>
    </source>
</evidence>
<gene>
    <name evidence="8" type="ORF">MAR_015828</name>
</gene>
<dbReference type="PANTHER" id="PTHR24379">
    <property type="entry name" value="KRAB AND ZINC FINGER DOMAIN-CONTAINING"/>
    <property type="match status" value="1"/>
</dbReference>
<sequence>MSIDIDEEFRRLFASRTTVPTRVIENFLKTGVLSVEGSDKRNATRQAGQLYRIVNDELYRYGTEKEYSKYGLRIVVHDDQVDKKIEIVRKCHLDEMGNHLGTSTTQKNIAETYYWIGITCNVQDFIRRCDLCKVRIREPTSRPRASMEADTFYEGEEKPGPTCEEAQKEIKKLGKIRRSSPPETFFIVNTDKKINVNINDDGNETVMIDSNNIEYVVETLGHSEDGTVLNEVCHVLNVPEIVPLPDRYRSREIENYLKYGSFPEEFTINQKNGLKNPATQYTIIDDELYHDANKSGSKGVRQVIHDDQPALKVKTIVENHIDDDGGHCGLNKTLTKISARFHWVGMTLDVRKFMMQCKLCNSNRAKKSVKQWTQDNIEVLKKQAEQQNIKAMNKMQAEPIVKSARRNKLLHDSDKELVIEGAEDVGGGAENEEPYNQVIRFVGPNDEVMEIMVPAQNENDNEPRMIQLENGEVLLLDGPGEYAEVLEEAHGEDERRLEIVTEDTGIEEDIPEIQENTDKGDDIAAQVKAETMDDEAEHLDENQYVKMEVLETDVTAERIKMEDGNHSNSNETNEEIPYESHVIEIAPMNAKQQNEETTVVAGVDIETETDFPEEIGSGDGVEEKETDIPIDNDESTNALSEANVEDEDEMLEVVILEADGKKQQKFLRRSELEQLENVEFVENMDEFLKSAPDIGKRQMERLCDDQSYLFNDIIHVPHLKYTRVVEEFLETGKVTAAGFNFDMLKDVSNTYYMEDGVLFRRPSRYKSGHIVVHDDMPEYKLKLIEQHHLKPNGAHCTRKVTEMKLAFQYYWEEGRRTGPVVCNQEDGEMTYIVQTDENATDADIREIERAIQEHANGRAIEEAETRKTPKGEELVVASQVVEPDTHMGGEQGEESDVEVHIPESDEDDSTQSKAGRKMNVVKVKISPVGKPVATQHIGIQNKIPKVISASVVKNKEPIIVTETFGRKQPIIVKSPPPRQRPAVLGPLKPKTRPLGVWKTGLKGDSEQPGKTDMTVTVASSSIGVPPSKSSARTLPKEVAVNSFKTAAPVISVETVTLDSCDLEMRVVNQRGEPAAIIEKGMADPVIKDKPSTAASTPGSLKRPVSAVTPASEGRRPRREIKRPRRFSPESTDRKLLTVKTEPVEIHEDDDTEEMIKIVKPAQTTPGVSRARRDQQMFTSAAKVVRRKSKSGKVEITIHESQDDIEDGLEVDDGDVDDGRTVETIGIEADGDGEEEQVDHSEDETREDNSDDEELEEMEGSSEEEGDDEKIALETLVTEGIEQMKVVKGKAGYSCSLCNAKFTTERQCSAHGAKNSCYEDCGLCGCLYKKSQLQEYMQHVALHETAAKFPCEICRKVFVQKQHQEIHERLHQKTKHIKCQFCRYSCYTNFQLASHMLMKHKKWDNMEFHCDICGAKFLNVKFMKFELKVDGELSYFKCIMCSNNE</sequence>
<evidence type="ECO:0000256" key="1">
    <source>
        <dbReference type="ARBA" id="ARBA00022723"/>
    </source>
</evidence>
<dbReference type="Gene3D" id="3.30.160.60">
    <property type="entry name" value="Classic Zinc Finger"/>
    <property type="match status" value="1"/>
</dbReference>
<feature type="compositionally biased region" description="Acidic residues" evidence="6">
    <location>
        <begin position="1228"/>
        <end position="1267"/>
    </location>
</feature>
<feature type="region of interest" description="Disordered" evidence="6">
    <location>
        <begin position="884"/>
        <end position="914"/>
    </location>
</feature>
<name>A0ABY7FKI3_MYAAR</name>
<dbReference type="InterPro" id="IPR013087">
    <property type="entry name" value="Znf_C2H2_type"/>
</dbReference>
<evidence type="ECO:0000256" key="3">
    <source>
        <dbReference type="ARBA" id="ARBA00022771"/>
    </source>
</evidence>
<organism evidence="8 9">
    <name type="scientific">Mya arenaria</name>
    <name type="common">Soft-shell clam</name>
    <dbReference type="NCBI Taxonomy" id="6604"/>
    <lineage>
        <taxon>Eukaryota</taxon>
        <taxon>Metazoa</taxon>
        <taxon>Spiralia</taxon>
        <taxon>Lophotrochozoa</taxon>
        <taxon>Mollusca</taxon>
        <taxon>Bivalvia</taxon>
        <taxon>Autobranchia</taxon>
        <taxon>Heteroconchia</taxon>
        <taxon>Euheterodonta</taxon>
        <taxon>Imparidentia</taxon>
        <taxon>Neoheterodontei</taxon>
        <taxon>Myida</taxon>
        <taxon>Myoidea</taxon>
        <taxon>Myidae</taxon>
        <taxon>Mya</taxon>
    </lineage>
</organism>